<name>A0A6J7J3G7_9ZZZZ</name>
<keyword evidence="1" id="KW-0175">Coiled coil</keyword>
<gene>
    <name evidence="2" type="ORF">UFOPK3773_00633</name>
</gene>
<evidence type="ECO:0000256" key="1">
    <source>
        <dbReference type="SAM" id="Coils"/>
    </source>
</evidence>
<reference evidence="2" key="1">
    <citation type="submission" date="2020-05" db="EMBL/GenBank/DDBJ databases">
        <authorList>
            <person name="Chiriac C."/>
            <person name="Salcher M."/>
            <person name="Ghai R."/>
            <person name="Kavagutti S V."/>
        </authorList>
    </citation>
    <scope>NUCLEOTIDE SEQUENCE</scope>
</reference>
<proteinExistence type="predicted"/>
<sequence>MNVSAVAREARCSRETVYAHRDLFVSVAQLRDQRCTGHGRSATGATRATAASADARLRNANAEIDRLKADNARLRTELAAARQAIADRLGEAF</sequence>
<dbReference type="AlphaFoldDB" id="A0A6J7J3G7"/>
<dbReference type="EMBL" id="CAFBNF010000048">
    <property type="protein sequence ID" value="CAB4937490.1"/>
    <property type="molecule type" value="Genomic_DNA"/>
</dbReference>
<protein>
    <submittedName>
        <fullName evidence="2">Unannotated protein</fullName>
    </submittedName>
</protein>
<accession>A0A6J7J3G7</accession>
<feature type="coiled-coil region" evidence="1">
    <location>
        <begin position="50"/>
        <end position="84"/>
    </location>
</feature>
<organism evidence="2">
    <name type="scientific">freshwater metagenome</name>
    <dbReference type="NCBI Taxonomy" id="449393"/>
    <lineage>
        <taxon>unclassified sequences</taxon>
        <taxon>metagenomes</taxon>
        <taxon>ecological metagenomes</taxon>
    </lineage>
</organism>
<evidence type="ECO:0000313" key="2">
    <source>
        <dbReference type="EMBL" id="CAB4937490.1"/>
    </source>
</evidence>